<accession>A0AA48GVG2</accession>
<keyword evidence="3 6" id="KW-0812">Transmembrane</keyword>
<dbReference type="InterPro" id="IPR003856">
    <property type="entry name" value="LPS_length_determ_N"/>
</dbReference>
<evidence type="ECO:0000256" key="5">
    <source>
        <dbReference type="ARBA" id="ARBA00023136"/>
    </source>
</evidence>
<dbReference type="PANTHER" id="PTHR32309">
    <property type="entry name" value="TYROSINE-PROTEIN KINASE"/>
    <property type="match status" value="1"/>
</dbReference>
<evidence type="ECO:0000256" key="3">
    <source>
        <dbReference type="ARBA" id="ARBA00022692"/>
    </source>
</evidence>
<evidence type="ECO:0000256" key="6">
    <source>
        <dbReference type="SAM" id="Phobius"/>
    </source>
</evidence>
<evidence type="ECO:0000313" key="8">
    <source>
        <dbReference type="EMBL" id="BDU71068.1"/>
    </source>
</evidence>
<dbReference type="InterPro" id="IPR050445">
    <property type="entry name" value="Bact_polysacc_biosynth/exp"/>
</dbReference>
<dbReference type="KEGG" id="msil:METEAL_02420"/>
<keyword evidence="4 6" id="KW-1133">Transmembrane helix</keyword>
<dbReference type="EMBL" id="AP027080">
    <property type="protein sequence ID" value="BDU71068.1"/>
    <property type="molecule type" value="Genomic_DNA"/>
</dbReference>
<keyword evidence="9" id="KW-1185">Reference proteome</keyword>
<dbReference type="GO" id="GO:0005886">
    <property type="term" value="C:plasma membrane"/>
    <property type="evidence" value="ECO:0007669"/>
    <property type="project" value="UniProtKB-SubCell"/>
</dbReference>
<comment type="subcellular location">
    <subcellularLocation>
        <location evidence="1">Cell membrane</location>
        <topology evidence="1">Multi-pass membrane protein</topology>
    </subcellularLocation>
</comment>
<evidence type="ECO:0000259" key="7">
    <source>
        <dbReference type="Pfam" id="PF02706"/>
    </source>
</evidence>
<keyword evidence="2" id="KW-1003">Cell membrane</keyword>
<sequence>MVFSSARIRGLVVPAKAALVTMVAVALLTLTVPNSYTSQARILPAESKVAGGGLGALAAAVNAAGFSVPGEGSDANFVEILQSRTLLQQLLETRFNFHEARFMFQTAGPKEMTLQEYLGEKNLDRALKRVRKTLAADRDLKSKILVITVETHSPDLSQAVAARSLEILGRFVLEKNQTRGGLKAAYLAGRLVDAEKETNAAQTAMEQFLSTNRNWSSSPDPYVRLHGAKLEGELKFRQQMLYSLAMNREQALLEEKNDLPIVNVMDKPNLPVLKSGPARSLFTLAAGILVFLSMWGWRSRSELIAFLKSNKNLI</sequence>
<dbReference type="AlphaFoldDB" id="A0AA48GVG2"/>
<evidence type="ECO:0000256" key="1">
    <source>
        <dbReference type="ARBA" id="ARBA00004651"/>
    </source>
</evidence>
<dbReference type="Pfam" id="PF02706">
    <property type="entry name" value="Wzz"/>
    <property type="match status" value="1"/>
</dbReference>
<evidence type="ECO:0000313" key="9">
    <source>
        <dbReference type="Proteomes" id="UP001238179"/>
    </source>
</evidence>
<proteinExistence type="predicted"/>
<protein>
    <recommendedName>
        <fullName evidence="7">Polysaccharide chain length determinant N-terminal domain-containing protein</fullName>
    </recommendedName>
</protein>
<evidence type="ECO:0000256" key="2">
    <source>
        <dbReference type="ARBA" id="ARBA00022475"/>
    </source>
</evidence>
<reference evidence="9" key="1">
    <citation type="journal article" date="2023" name="Int. J. Syst. Evol. Microbiol.">
        <title>Mesoterricola silvestris gen. nov., sp. nov., Mesoterricola sediminis sp. nov., Geothrix oryzae sp. nov., Geothrix edaphica sp. nov., Geothrix rubra sp. nov., and Geothrix limicola sp. nov., six novel members of Acidobacteriota isolated from soils.</title>
        <authorList>
            <person name="Itoh H."/>
            <person name="Sugisawa Y."/>
            <person name="Mise K."/>
            <person name="Xu Z."/>
            <person name="Kuniyasu M."/>
            <person name="Ushijima N."/>
            <person name="Kawano K."/>
            <person name="Kobayashi E."/>
            <person name="Shiratori Y."/>
            <person name="Masuda Y."/>
            <person name="Senoo K."/>
        </authorList>
    </citation>
    <scope>NUCLEOTIDE SEQUENCE [LARGE SCALE GENOMIC DNA]</scope>
    <source>
        <strain evidence="9">W79</strain>
    </source>
</reference>
<evidence type="ECO:0000256" key="4">
    <source>
        <dbReference type="ARBA" id="ARBA00022989"/>
    </source>
</evidence>
<gene>
    <name evidence="8" type="ORF">METEAL_02420</name>
</gene>
<keyword evidence="5 6" id="KW-0472">Membrane</keyword>
<feature type="domain" description="Polysaccharide chain length determinant N-terminal" evidence="7">
    <location>
        <begin position="17"/>
        <end position="91"/>
    </location>
</feature>
<organism evidence="8 9">
    <name type="scientific">Mesoterricola silvestris</name>
    <dbReference type="NCBI Taxonomy" id="2927979"/>
    <lineage>
        <taxon>Bacteria</taxon>
        <taxon>Pseudomonadati</taxon>
        <taxon>Acidobacteriota</taxon>
        <taxon>Holophagae</taxon>
        <taxon>Holophagales</taxon>
        <taxon>Holophagaceae</taxon>
        <taxon>Mesoterricola</taxon>
    </lineage>
</organism>
<feature type="transmembrane region" description="Helical" evidence="6">
    <location>
        <begin position="278"/>
        <end position="297"/>
    </location>
</feature>
<dbReference type="GO" id="GO:0004713">
    <property type="term" value="F:protein tyrosine kinase activity"/>
    <property type="evidence" value="ECO:0007669"/>
    <property type="project" value="TreeGrafter"/>
</dbReference>
<name>A0AA48GVG2_9BACT</name>
<dbReference type="PANTHER" id="PTHR32309:SF13">
    <property type="entry name" value="FERRIC ENTEROBACTIN TRANSPORT PROTEIN FEPE"/>
    <property type="match status" value="1"/>
</dbReference>
<dbReference type="Proteomes" id="UP001238179">
    <property type="component" value="Chromosome"/>
</dbReference>